<dbReference type="Gene3D" id="1.20.1250.20">
    <property type="entry name" value="MFS general substrate transporter like domains"/>
    <property type="match status" value="1"/>
</dbReference>
<evidence type="ECO:0000259" key="7">
    <source>
        <dbReference type="PROSITE" id="PS50850"/>
    </source>
</evidence>
<comment type="caution">
    <text evidence="8">The sequence shown here is derived from an EMBL/GenBank/DDBJ whole genome shotgun (WGS) entry which is preliminary data.</text>
</comment>
<feature type="transmembrane region" description="Helical" evidence="6">
    <location>
        <begin position="208"/>
        <end position="230"/>
    </location>
</feature>
<feature type="transmembrane region" description="Helical" evidence="6">
    <location>
        <begin position="39"/>
        <end position="64"/>
    </location>
</feature>
<evidence type="ECO:0000256" key="3">
    <source>
        <dbReference type="ARBA" id="ARBA00022692"/>
    </source>
</evidence>
<evidence type="ECO:0000256" key="6">
    <source>
        <dbReference type="SAM" id="Phobius"/>
    </source>
</evidence>
<evidence type="ECO:0000256" key="2">
    <source>
        <dbReference type="ARBA" id="ARBA00022475"/>
    </source>
</evidence>
<gene>
    <name evidence="8" type="ORF">CKO43_21420</name>
</gene>
<accession>A0ABS1E1Q2</accession>
<keyword evidence="4 6" id="KW-1133">Transmembrane helix</keyword>
<dbReference type="CDD" id="cd17324">
    <property type="entry name" value="MFS_NepI_like"/>
    <property type="match status" value="1"/>
</dbReference>
<feature type="transmembrane region" description="Helical" evidence="6">
    <location>
        <begin position="164"/>
        <end position="184"/>
    </location>
</feature>
<evidence type="ECO:0000256" key="4">
    <source>
        <dbReference type="ARBA" id="ARBA00022989"/>
    </source>
</evidence>
<dbReference type="PROSITE" id="PS50850">
    <property type="entry name" value="MFS"/>
    <property type="match status" value="1"/>
</dbReference>
<keyword evidence="2" id="KW-1003">Cell membrane</keyword>
<reference evidence="8" key="1">
    <citation type="submission" date="2017-08" db="EMBL/GenBank/DDBJ databases">
        <authorList>
            <person name="Imhoff J.F."/>
            <person name="Rahn T."/>
            <person name="Kuenzel S."/>
            <person name="Neulinger S.C."/>
        </authorList>
    </citation>
    <scope>NUCLEOTIDE SEQUENCE</scope>
    <source>
        <strain evidence="8">IM 151</strain>
    </source>
</reference>
<dbReference type="PANTHER" id="PTHR43124">
    <property type="entry name" value="PURINE EFFLUX PUMP PBUE"/>
    <property type="match status" value="1"/>
</dbReference>
<protein>
    <submittedName>
        <fullName evidence="8">MFS transporter</fullName>
    </submittedName>
</protein>
<dbReference type="PANTHER" id="PTHR43124:SF8">
    <property type="entry name" value="INNER MEMBRANE TRANSPORT PROTEIN YDHP"/>
    <property type="match status" value="1"/>
</dbReference>
<keyword evidence="3 6" id="KW-0812">Transmembrane</keyword>
<evidence type="ECO:0000256" key="1">
    <source>
        <dbReference type="ARBA" id="ARBA00004651"/>
    </source>
</evidence>
<name>A0ABS1E1Q2_RUBGE</name>
<reference evidence="8" key="2">
    <citation type="journal article" date="2020" name="Microorganisms">
        <title>Osmotic Adaptation and Compatible Solute Biosynthesis of Phototrophic Bacteria as Revealed from Genome Analyses.</title>
        <authorList>
            <person name="Imhoff J.F."/>
            <person name="Rahn T."/>
            <person name="Kunzel S."/>
            <person name="Keller A."/>
            <person name="Neulinger S.C."/>
        </authorList>
    </citation>
    <scope>NUCLEOTIDE SEQUENCE</scope>
    <source>
        <strain evidence="8">IM 151</strain>
    </source>
</reference>
<dbReference type="RefSeq" id="WP_242478179.1">
    <property type="nucleotide sequence ID" value="NZ_NRRT01000097.1"/>
</dbReference>
<feature type="transmembrane region" description="Helical" evidence="6">
    <location>
        <begin position="134"/>
        <end position="158"/>
    </location>
</feature>
<feature type="transmembrane region" description="Helical" evidence="6">
    <location>
        <begin position="361"/>
        <end position="383"/>
    </location>
</feature>
<feature type="transmembrane region" description="Helical" evidence="6">
    <location>
        <begin position="270"/>
        <end position="288"/>
    </location>
</feature>
<comment type="subcellular location">
    <subcellularLocation>
        <location evidence="1">Cell membrane</location>
        <topology evidence="1">Multi-pass membrane protein</topology>
    </subcellularLocation>
</comment>
<dbReference type="InterPro" id="IPR050189">
    <property type="entry name" value="MFS_Efflux_Transporters"/>
</dbReference>
<dbReference type="Pfam" id="PF07690">
    <property type="entry name" value="MFS_1"/>
    <property type="match status" value="1"/>
</dbReference>
<evidence type="ECO:0000256" key="5">
    <source>
        <dbReference type="ARBA" id="ARBA00023136"/>
    </source>
</evidence>
<keyword evidence="5 6" id="KW-0472">Membrane</keyword>
<feature type="transmembrane region" description="Helical" evidence="6">
    <location>
        <begin position="236"/>
        <end position="258"/>
    </location>
</feature>
<feature type="transmembrane region" description="Helical" evidence="6">
    <location>
        <begin position="9"/>
        <end position="33"/>
    </location>
</feature>
<dbReference type="Proteomes" id="UP001041814">
    <property type="component" value="Unassembled WGS sequence"/>
</dbReference>
<feature type="transmembrane region" description="Helical" evidence="6">
    <location>
        <begin position="335"/>
        <end position="355"/>
    </location>
</feature>
<dbReference type="SUPFAM" id="SSF103473">
    <property type="entry name" value="MFS general substrate transporter"/>
    <property type="match status" value="1"/>
</dbReference>
<proteinExistence type="predicted"/>
<keyword evidence="9" id="KW-1185">Reference proteome</keyword>
<dbReference type="InterPro" id="IPR036259">
    <property type="entry name" value="MFS_trans_sf"/>
</dbReference>
<feature type="transmembrane region" description="Helical" evidence="6">
    <location>
        <begin position="109"/>
        <end position="127"/>
    </location>
</feature>
<sequence length="401" mass="40917">MNTQNRLPIALYALTAGAFGIGTTEFVIMGLLLQVSADLGVSIAAAGLLISGYALGVFVGAPLLTAATGRLPRKTLLVALMIVFTLGNLACALAPNYELLMAARVLTSLAHGSFFGVGAVVATSLVAPDRKASAISILFTGLTAATLLGVPAGAWLGLQYGWRTTFWAVAALGVLATLVIARLVPADRPAAAAASFADELKVLARPQVLLGLLMTVLGYAGVFVVFTYIQPMLTRISGFAEAAVSPILLVFGLGFIVGNLVGGRLADRRLVPTLLGTLALLALVLGVMSFAMQIAWSAVLFTGLLGAAAFATVAPLQMRVLQQAEGAGQSLASSLNIAAFNLGNAIGAALGARVIDSALGLGALPWVAALLTLAGLAVAVFSVRLDRRMPRHDGAACLAAS</sequence>
<dbReference type="InterPro" id="IPR011701">
    <property type="entry name" value="MFS"/>
</dbReference>
<feature type="transmembrane region" description="Helical" evidence="6">
    <location>
        <begin position="76"/>
        <end position="97"/>
    </location>
</feature>
<evidence type="ECO:0000313" key="9">
    <source>
        <dbReference type="Proteomes" id="UP001041814"/>
    </source>
</evidence>
<dbReference type="InterPro" id="IPR020846">
    <property type="entry name" value="MFS_dom"/>
</dbReference>
<evidence type="ECO:0000313" key="8">
    <source>
        <dbReference type="EMBL" id="MBK1715321.1"/>
    </source>
</evidence>
<feature type="domain" description="Major facilitator superfamily (MFS) profile" evidence="7">
    <location>
        <begin position="10"/>
        <end position="387"/>
    </location>
</feature>
<feature type="transmembrane region" description="Helical" evidence="6">
    <location>
        <begin position="294"/>
        <end position="314"/>
    </location>
</feature>
<dbReference type="EMBL" id="NRRU01000112">
    <property type="protein sequence ID" value="MBK1715321.1"/>
    <property type="molecule type" value="Genomic_DNA"/>
</dbReference>
<organism evidence="8 9">
    <name type="scientific">Rubrivivax gelatinosus</name>
    <name type="common">Rhodocyclus gelatinosus</name>
    <name type="synonym">Rhodopseudomonas gelatinosa</name>
    <dbReference type="NCBI Taxonomy" id="28068"/>
    <lineage>
        <taxon>Bacteria</taxon>
        <taxon>Pseudomonadati</taxon>
        <taxon>Pseudomonadota</taxon>
        <taxon>Betaproteobacteria</taxon>
        <taxon>Burkholderiales</taxon>
        <taxon>Sphaerotilaceae</taxon>
        <taxon>Rubrivivax</taxon>
    </lineage>
</organism>